<gene>
    <name evidence="2" type="ORF">P8609_14930</name>
</gene>
<evidence type="ECO:0000313" key="3">
    <source>
        <dbReference type="Proteomes" id="UP001233535"/>
    </source>
</evidence>
<dbReference type="EMBL" id="JARUHG010000005">
    <property type="protein sequence ID" value="MDR0184257.1"/>
    <property type="molecule type" value="Genomic_DNA"/>
</dbReference>
<proteinExistence type="predicted"/>
<dbReference type="RefSeq" id="WP_309263381.1">
    <property type="nucleotide sequence ID" value="NZ_JARUHG010000005.1"/>
</dbReference>
<protein>
    <submittedName>
        <fullName evidence="2">Uncharacterized protein</fullName>
    </submittedName>
</protein>
<sequence length="510" mass="56826">MSGTRRVLSLPKRAGDEKAGPADVRVPVGIFDLQLPARQFLVQHKVAEVGDVSLTTEFLLRLLHSADGMPEETAATFFGFDANEMAYVIRDAETRAYISRSEGRIWLTDAGHALFKEGDRPQIYDVLKKTEKVGFDLLALAPCDREPQSEFERSLPELAVRDPGLVANASKHVPESFRRFFGEISSRRDRDAADQLKRSLYSVDDVVPGDRFSAVVPFVAMASVRRPGEPEAFLEKWRTGHELADRDRVVHGVAEYLESLRTNKTPEDGNALEVLANIAPEYLKEYVNRSGFASLRYFKELAGRAGELRSNRPTVGIVGALYQPENIERIKTAIGYAKDRPAFGNESFLWVVPKQASWGTARSLIELLEVLAKEEVEIDGTGRKLERAAIVIEEGKPQWRLTKTSSPPYCRPNTGSIPSSLEILLIPGKVAAVVVHAPVTEDRGFPIPLGVLTFDTQILRRVHQYLFGSLPAQVARYGTSDGVQVRTMLEWPQSYCEVPSSELPDRSEHQ</sequence>
<feature type="region of interest" description="Disordered" evidence="1">
    <location>
        <begin position="1"/>
        <end position="20"/>
    </location>
</feature>
<comment type="caution">
    <text evidence="2">The sequence shown here is derived from an EMBL/GenBank/DDBJ whole genome shotgun (WGS) entry which is preliminary data.</text>
</comment>
<dbReference type="Proteomes" id="UP001233535">
    <property type="component" value="Unassembled WGS sequence"/>
</dbReference>
<reference evidence="2 3" key="1">
    <citation type="submission" date="2023-04" db="EMBL/GenBank/DDBJ databases">
        <title>Lysobacter sp. strain UC isolated from soil sample.</title>
        <authorList>
            <person name="Choksket S."/>
            <person name="Harshvardhan F."/>
            <person name="Rana R."/>
            <person name="Patil P.B."/>
            <person name="Korpole S."/>
        </authorList>
    </citation>
    <scope>NUCLEOTIDE SEQUENCE [LARGE SCALE GENOMIC DNA]</scope>
    <source>
        <strain evidence="2 3">UC</strain>
    </source>
</reference>
<evidence type="ECO:0000256" key="1">
    <source>
        <dbReference type="SAM" id="MobiDB-lite"/>
    </source>
</evidence>
<keyword evidence="3" id="KW-1185">Reference proteome</keyword>
<name>A0ABU1CH49_9GAMM</name>
<accession>A0ABU1CH49</accession>
<evidence type="ECO:0000313" key="2">
    <source>
        <dbReference type="EMBL" id="MDR0184257.1"/>
    </source>
</evidence>
<organism evidence="2 3">
    <name type="scientific">Lysobacter arvi</name>
    <dbReference type="NCBI Taxonomy" id="3038776"/>
    <lineage>
        <taxon>Bacteria</taxon>
        <taxon>Pseudomonadati</taxon>
        <taxon>Pseudomonadota</taxon>
        <taxon>Gammaproteobacteria</taxon>
        <taxon>Lysobacterales</taxon>
        <taxon>Lysobacteraceae</taxon>
        <taxon>Lysobacter</taxon>
    </lineage>
</organism>